<keyword evidence="5" id="KW-0694">RNA-binding</keyword>
<evidence type="ECO:0000313" key="11">
    <source>
        <dbReference type="Proteomes" id="UP000077755"/>
    </source>
</evidence>
<dbReference type="Gene3D" id="4.10.1060.10">
    <property type="entry name" value="Zinc finger, RanBP2-type"/>
    <property type="match status" value="1"/>
</dbReference>
<dbReference type="GO" id="GO:0008270">
    <property type="term" value="F:zinc ion binding"/>
    <property type="evidence" value="ECO:0007669"/>
    <property type="project" value="UniProtKB-KW"/>
</dbReference>
<evidence type="ECO:0000256" key="2">
    <source>
        <dbReference type="ARBA" id="ARBA00022723"/>
    </source>
</evidence>
<dbReference type="EMBL" id="CP093350">
    <property type="protein sequence ID" value="WOH11151.1"/>
    <property type="molecule type" value="Genomic_DNA"/>
</dbReference>
<feature type="compositionally biased region" description="Pro residues" evidence="8">
    <location>
        <begin position="292"/>
        <end position="301"/>
    </location>
</feature>
<dbReference type="InterPro" id="IPR034870">
    <property type="entry name" value="TET_fam"/>
</dbReference>
<gene>
    <name evidence="10" type="ORF">DCAR_0830630</name>
</gene>
<name>A0AAF1BCF6_DAUCS</name>
<proteinExistence type="predicted"/>
<dbReference type="GO" id="GO:0006355">
    <property type="term" value="P:regulation of DNA-templated transcription"/>
    <property type="evidence" value="ECO:0007669"/>
    <property type="project" value="InterPro"/>
</dbReference>
<feature type="compositionally biased region" description="Basic and acidic residues" evidence="8">
    <location>
        <begin position="73"/>
        <end position="82"/>
    </location>
</feature>
<feature type="compositionally biased region" description="Basic and acidic residues" evidence="8">
    <location>
        <begin position="345"/>
        <end position="357"/>
    </location>
</feature>
<accession>A0AAF1BCF6</accession>
<dbReference type="GO" id="GO:0003723">
    <property type="term" value="F:RNA binding"/>
    <property type="evidence" value="ECO:0007669"/>
    <property type="project" value="UniProtKB-KW"/>
</dbReference>
<keyword evidence="3 7" id="KW-0863">Zinc-finger</keyword>
<dbReference type="SUPFAM" id="SSF90209">
    <property type="entry name" value="Ran binding protein zinc finger-like"/>
    <property type="match status" value="1"/>
</dbReference>
<evidence type="ECO:0000256" key="1">
    <source>
        <dbReference type="ARBA" id="ARBA00004123"/>
    </source>
</evidence>
<reference evidence="10" key="1">
    <citation type="journal article" date="2016" name="Nat. Genet.">
        <title>A high-quality carrot genome assembly provides new insights into carotenoid accumulation and asterid genome evolution.</title>
        <authorList>
            <person name="Iorizzo M."/>
            <person name="Ellison S."/>
            <person name="Senalik D."/>
            <person name="Zeng P."/>
            <person name="Satapoomin P."/>
            <person name="Huang J."/>
            <person name="Bowman M."/>
            <person name="Iovene M."/>
            <person name="Sanseverino W."/>
            <person name="Cavagnaro P."/>
            <person name="Yildiz M."/>
            <person name="Macko-Podgorni A."/>
            <person name="Moranska E."/>
            <person name="Grzebelus E."/>
            <person name="Grzebelus D."/>
            <person name="Ashrafi H."/>
            <person name="Zheng Z."/>
            <person name="Cheng S."/>
            <person name="Spooner D."/>
            <person name="Van Deynze A."/>
            <person name="Simon P."/>
        </authorList>
    </citation>
    <scope>NUCLEOTIDE SEQUENCE</scope>
    <source>
        <tissue evidence="10">Leaf</tissue>
    </source>
</reference>
<dbReference type="FunFam" id="4.10.1060.10:FF:000017">
    <property type="entry name" value="FUS RNA-binding protein"/>
    <property type="match status" value="1"/>
</dbReference>
<dbReference type="KEGG" id="dcr:108199448"/>
<keyword evidence="2" id="KW-0479">Metal-binding</keyword>
<evidence type="ECO:0000313" key="10">
    <source>
        <dbReference type="EMBL" id="WOH11151.1"/>
    </source>
</evidence>
<dbReference type="PROSITE" id="PS50199">
    <property type="entry name" value="ZF_RANBP2_2"/>
    <property type="match status" value="1"/>
</dbReference>
<evidence type="ECO:0000256" key="7">
    <source>
        <dbReference type="PROSITE-ProRule" id="PRU00322"/>
    </source>
</evidence>
<dbReference type="Proteomes" id="UP000077755">
    <property type="component" value="Chromosome 8"/>
</dbReference>
<organism evidence="10 11">
    <name type="scientific">Daucus carota subsp. sativus</name>
    <name type="common">Carrot</name>
    <dbReference type="NCBI Taxonomy" id="79200"/>
    <lineage>
        <taxon>Eukaryota</taxon>
        <taxon>Viridiplantae</taxon>
        <taxon>Streptophyta</taxon>
        <taxon>Embryophyta</taxon>
        <taxon>Tracheophyta</taxon>
        <taxon>Spermatophyta</taxon>
        <taxon>Magnoliopsida</taxon>
        <taxon>eudicotyledons</taxon>
        <taxon>Gunneridae</taxon>
        <taxon>Pentapetalae</taxon>
        <taxon>asterids</taxon>
        <taxon>campanulids</taxon>
        <taxon>Apiales</taxon>
        <taxon>Apiaceae</taxon>
        <taxon>Apioideae</taxon>
        <taxon>Scandiceae</taxon>
        <taxon>Daucinae</taxon>
        <taxon>Daucus</taxon>
        <taxon>Daucus sect. Daucus</taxon>
    </lineage>
</organism>
<feature type="compositionally biased region" description="Gly residues" evidence="8">
    <location>
        <begin position="116"/>
        <end position="126"/>
    </location>
</feature>
<evidence type="ECO:0000256" key="5">
    <source>
        <dbReference type="ARBA" id="ARBA00022884"/>
    </source>
</evidence>
<evidence type="ECO:0000256" key="6">
    <source>
        <dbReference type="ARBA" id="ARBA00023242"/>
    </source>
</evidence>
<comment type="subcellular location">
    <subcellularLocation>
        <location evidence="1">Nucleus</location>
    </subcellularLocation>
</comment>
<feature type="domain" description="RanBP2-type" evidence="9">
    <location>
        <begin position="142"/>
        <end position="173"/>
    </location>
</feature>
<feature type="compositionally biased region" description="Basic and acidic residues" evidence="8">
    <location>
        <begin position="94"/>
        <end position="115"/>
    </location>
</feature>
<protein>
    <recommendedName>
        <fullName evidence="9">RanBP2-type domain-containing protein</fullName>
    </recommendedName>
</protein>
<dbReference type="InterPro" id="IPR001876">
    <property type="entry name" value="Znf_RanBP2"/>
</dbReference>
<keyword evidence="6" id="KW-0539">Nucleus</keyword>
<dbReference type="PROSITE" id="PS01358">
    <property type="entry name" value="ZF_RANBP2_1"/>
    <property type="match status" value="1"/>
</dbReference>
<feature type="compositionally biased region" description="Basic and acidic residues" evidence="8">
    <location>
        <begin position="234"/>
        <end position="291"/>
    </location>
</feature>
<dbReference type="PANTHER" id="PTHR23238">
    <property type="entry name" value="RNA BINDING PROTEIN"/>
    <property type="match status" value="1"/>
</dbReference>
<feature type="compositionally biased region" description="Basic and acidic residues" evidence="8">
    <location>
        <begin position="366"/>
        <end position="391"/>
    </location>
</feature>
<keyword evidence="4" id="KW-0862">Zinc</keyword>
<dbReference type="GO" id="GO:0005634">
    <property type="term" value="C:nucleus"/>
    <property type="evidence" value="ECO:0007669"/>
    <property type="project" value="UniProtKB-SubCell"/>
</dbReference>
<evidence type="ECO:0000256" key="8">
    <source>
        <dbReference type="SAM" id="MobiDB-lite"/>
    </source>
</evidence>
<sequence>MSSREKDPAMPHQPLLSSLVVRPSDSDGGGGGSDYEPGEVRPGPPPYSRSEQFADGYRVRAGSASPVRRRTTERRYSPEFDHQNGPPRSHGFGRGRDPPRYRDHSPPYGHMREGGRFNGRGLGPGTFRGDDLPRNSPNVRPREGDWVCPDPRCNNLNFARRESCNKCKRPRYDLARSPRRGYAGFPPPFARRYPGPGPALDRYPGRPMSGYRSPPRGWARSGPRDFGLGGPPNRRREGRFPDHPMRRDHPDYIEDRFRDRPRIERPMPLDWDRERERDHLLSDRKGYERRPLSPPEPPTLLPPRGHWPHDMRGRSLSPVRDVPPPRPHDVRERSRSPVRDLPLLRPHDVRERSRSPVRDLPPLKNYRRDIYMERDRDDRRTLGRDRVGDAY</sequence>
<keyword evidence="11" id="KW-1185">Reference proteome</keyword>
<feature type="region of interest" description="Disordered" evidence="8">
    <location>
        <begin position="176"/>
        <end position="391"/>
    </location>
</feature>
<evidence type="ECO:0000256" key="3">
    <source>
        <dbReference type="ARBA" id="ARBA00022771"/>
    </source>
</evidence>
<feature type="compositionally biased region" description="Basic and acidic residues" evidence="8">
    <location>
        <begin position="326"/>
        <end position="338"/>
    </location>
</feature>
<dbReference type="AlphaFoldDB" id="A0AAF1BCF6"/>
<reference evidence="10" key="2">
    <citation type="submission" date="2022-03" db="EMBL/GenBank/DDBJ databases">
        <title>Draft title - Genomic analysis of global carrot germplasm unveils the trajectory of domestication and the origin of high carotenoid orange carrot.</title>
        <authorList>
            <person name="Iorizzo M."/>
            <person name="Ellison S."/>
            <person name="Senalik D."/>
            <person name="Macko-Podgorni A."/>
            <person name="Grzebelus D."/>
            <person name="Bostan H."/>
            <person name="Rolling W."/>
            <person name="Curaba J."/>
            <person name="Simon P."/>
        </authorList>
    </citation>
    <scope>NUCLEOTIDE SEQUENCE</scope>
    <source>
        <tissue evidence="10">Leaf</tissue>
    </source>
</reference>
<evidence type="ECO:0000256" key="4">
    <source>
        <dbReference type="ARBA" id="ARBA00022833"/>
    </source>
</evidence>
<dbReference type="SMART" id="SM00547">
    <property type="entry name" value="ZnF_RBZ"/>
    <property type="match status" value="1"/>
</dbReference>
<dbReference type="InterPro" id="IPR036443">
    <property type="entry name" value="Znf_RanBP2_sf"/>
</dbReference>
<feature type="region of interest" description="Disordered" evidence="8">
    <location>
        <begin position="1"/>
        <end position="147"/>
    </location>
</feature>
<evidence type="ECO:0000259" key="9">
    <source>
        <dbReference type="PROSITE" id="PS50199"/>
    </source>
</evidence>